<dbReference type="AlphaFoldDB" id="A0A6J2R9P3"/>
<dbReference type="Pfam" id="PF20468">
    <property type="entry name" value="HPS6_C"/>
    <property type="match status" value="1"/>
</dbReference>
<feature type="domain" description="BLOC-2 complex member HPS6 C-terminal" evidence="3">
    <location>
        <begin position="426"/>
        <end position="890"/>
    </location>
</feature>
<dbReference type="PANTHER" id="PTHR14696">
    <property type="entry name" value="HERMANSKY-PUDLAK SYNDROME 6 PROTEIN"/>
    <property type="match status" value="1"/>
</dbReference>
<accession>A0A6J2R9P3</accession>
<dbReference type="OrthoDB" id="8581967at2759"/>
<dbReference type="GO" id="GO:0031084">
    <property type="term" value="C:BLOC-2 complex"/>
    <property type="evidence" value="ECO:0007669"/>
    <property type="project" value="TreeGrafter"/>
</dbReference>
<feature type="compositionally biased region" description="Polar residues" evidence="1">
    <location>
        <begin position="898"/>
        <end position="929"/>
    </location>
</feature>
<evidence type="ECO:0000313" key="4">
    <source>
        <dbReference type="Proteomes" id="UP000504630"/>
    </source>
</evidence>
<dbReference type="InterPro" id="IPR017218">
    <property type="entry name" value="BLOC-2_complex_Hps6_subunit"/>
</dbReference>
<dbReference type="CTD" id="79803"/>
<evidence type="ECO:0000259" key="2">
    <source>
        <dbReference type="Pfam" id="PF15702"/>
    </source>
</evidence>
<feature type="compositionally biased region" description="Low complexity" evidence="1">
    <location>
        <begin position="821"/>
        <end position="846"/>
    </location>
</feature>
<dbReference type="PANTHER" id="PTHR14696:SF2">
    <property type="entry name" value="BLOC-2 COMPLEX MEMBER HPS6"/>
    <property type="match status" value="1"/>
</dbReference>
<keyword evidence="4" id="KW-1185">Reference proteome</keyword>
<dbReference type="Pfam" id="PF15702">
    <property type="entry name" value="HPS6"/>
    <property type="match status" value="1"/>
</dbReference>
<name>A0A6J2R9P3_COTGO</name>
<organism evidence="4 5">
    <name type="scientific">Cottoperca gobio</name>
    <name type="common">Frogmouth</name>
    <name type="synonym">Aphritis gobio</name>
    <dbReference type="NCBI Taxonomy" id="56716"/>
    <lineage>
        <taxon>Eukaryota</taxon>
        <taxon>Metazoa</taxon>
        <taxon>Chordata</taxon>
        <taxon>Craniata</taxon>
        <taxon>Vertebrata</taxon>
        <taxon>Euteleostomi</taxon>
        <taxon>Actinopterygii</taxon>
        <taxon>Neopterygii</taxon>
        <taxon>Teleostei</taxon>
        <taxon>Neoteleostei</taxon>
        <taxon>Acanthomorphata</taxon>
        <taxon>Eupercaria</taxon>
        <taxon>Perciformes</taxon>
        <taxon>Notothenioidei</taxon>
        <taxon>Bovichtidae</taxon>
        <taxon>Cottoperca</taxon>
    </lineage>
</organism>
<dbReference type="GO" id="GO:0005765">
    <property type="term" value="C:lysosomal membrane"/>
    <property type="evidence" value="ECO:0007669"/>
    <property type="project" value="TreeGrafter"/>
</dbReference>
<dbReference type="GO" id="GO:0072657">
    <property type="term" value="P:protein localization to membrane"/>
    <property type="evidence" value="ECO:0007669"/>
    <property type="project" value="TreeGrafter"/>
</dbReference>
<evidence type="ECO:0000259" key="3">
    <source>
        <dbReference type="Pfam" id="PF20468"/>
    </source>
</evidence>
<evidence type="ECO:0000313" key="5">
    <source>
        <dbReference type="RefSeq" id="XP_029306177.1"/>
    </source>
</evidence>
<feature type="domain" description="BLOC-2 complex member HPS6 N-terminal" evidence="2">
    <location>
        <begin position="3"/>
        <end position="393"/>
    </location>
</feature>
<dbReference type="InParanoid" id="A0A6J2R9P3"/>
<dbReference type="Proteomes" id="UP000504630">
    <property type="component" value="Chromosome 15"/>
</dbReference>
<feature type="region of interest" description="Disordered" evidence="1">
    <location>
        <begin position="868"/>
        <end position="943"/>
    </location>
</feature>
<protein>
    <submittedName>
        <fullName evidence="5">Hermansky-Pudlak syndrome 6 protein</fullName>
    </submittedName>
</protein>
<feature type="compositionally biased region" description="Pro residues" evidence="1">
    <location>
        <begin position="882"/>
        <end position="891"/>
    </location>
</feature>
<dbReference type="GeneID" id="115020349"/>
<sequence length="943" mass="103751">MARLVLEQLSDFGDYTGGKELTEIFKLTNNNELKNSLSNVRLSPDGHHVHVILCKPKLGLVTFDKYERPHLAQNQKKLDLRLTVPIVDILYLDHNNNNNNSSSRGAAAVAVVYENGKAEFWRFQESKAGWHLLQTSDLCNSPSARVVSVCACSNLIIWCEERPPSESSPALSSTRNKLRYCVCRRDFEVEEGAVRLGGVKIALHNNPKFTMVSSGEYVHLLPDMKVKPLLSMSKFFLSWSPHHDTLTVSTTCKNTPLKRLSAKESDLKRLVTDCLGYLSTLEPPEIYDFSPTACGGLLLLLSTGWVCLLQKDGTLRKVYKVADNFMVKCGTHTSLCMYQDTLALLIGQNLHLIDVNCGRELEKIALKKEGLLYVNRAERCAPHLLSETGLFVVVNRDMDSRDFNSKLKLSGLGAVESIHPGALLVEAVFEEACKYYQQRSLSSTQLTVDTLKKGGRFQAPISLASILRIYLSTGLKQKGAEPSQNGGGGCTAGQDKLMGSLEAELKALVSLEEVKESLVRGNVKEVEAVCESLVEKEVARLLSTSELNKEALLYLNSIFSLFPCQAWRAAQAALQLHYHEEGSLSSRAPSDVWKTVLSPAMTPSTPSCLQFTNGGPKHNHTHKGDHIANCNAKPTSTSSPDALPVFELLCHSVFHFQPSWLPRFLELVQQQQGSAGLGLSLASSSWGYSGGRGGEGGGNNVLLYKRALGVLSRLTPDRDKRQDMEVELLLVSGRPNAILQALRILMAKQRWERVTQVAQKFCKQSPLLNKEIFTTLLCEVAQHRDLDPYLELLWALCPEDLTVTTILNLVLKNLPCPNTPPSSSSSSSSFSMSSTTSSTPAPFTDSHSSQLTIGLLKPLLRKVLQRETKPSQRYADILQSPSFPPPAPPRQPAEQPRTATVPSTEPSLANNIAPSSLAETPEQQPSTHTAVPRDRVALTTNPV</sequence>
<gene>
    <name evidence="5" type="primary">hps6</name>
</gene>
<reference evidence="5" key="1">
    <citation type="submission" date="2025-08" db="UniProtKB">
        <authorList>
            <consortium name="RefSeq"/>
        </authorList>
    </citation>
    <scope>IDENTIFICATION</scope>
</reference>
<dbReference type="InterPro" id="IPR046823">
    <property type="entry name" value="HPS6_N"/>
</dbReference>
<dbReference type="InterPro" id="IPR046822">
    <property type="entry name" value="HPS6_C"/>
</dbReference>
<dbReference type="RefSeq" id="XP_029306177.1">
    <property type="nucleotide sequence ID" value="XM_029450317.1"/>
</dbReference>
<dbReference type="KEGG" id="cgob:115020349"/>
<dbReference type="GO" id="GO:0032418">
    <property type="term" value="P:lysosome localization"/>
    <property type="evidence" value="ECO:0007669"/>
    <property type="project" value="TreeGrafter"/>
</dbReference>
<feature type="region of interest" description="Disordered" evidence="1">
    <location>
        <begin position="817"/>
        <end position="848"/>
    </location>
</feature>
<evidence type="ECO:0000256" key="1">
    <source>
        <dbReference type="SAM" id="MobiDB-lite"/>
    </source>
</evidence>
<proteinExistence type="predicted"/>